<name>A0A4V5NZ94_9SPHI</name>
<feature type="chain" id="PRO_5021000817" evidence="1">
    <location>
        <begin position="19"/>
        <end position="277"/>
    </location>
</feature>
<keyword evidence="3" id="KW-1185">Reference proteome</keyword>
<comment type="caution">
    <text evidence="2">The sequence shown here is derived from an EMBL/GenBank/DDBJ whole genome shotgun (WGS) entry which is preliminary data.</text>
</comment>
<feature type="signal peptide" evidence="1">
    <location>
        <begin position="1"/>
        <end position="18"/>
    </location>
</feature>
<gene>
    <name evidence="2" type="ORF">FA046_07565</name>
</gene>
<evidence type="ECO:0000256" key="1">
    <source>
        <dbReference type="SAM" id="SignalP"/>
    </source>
</evidence>
<dbReference type="OrthoDB" id="9798438at2"/>
<sequence>MRYLFLFFIQLIAGALTAQNLKDNRINELSGLVVSSKSDDLLWVHNDSGDESRIFLINKKGETLSTFNFNKKVIDCEDIAINTSKTGVQLYVGDIGDNAAKRPFVSVYKFQEPNLSLRGEKEFPIQRVEELRFKYPDGARDAECLMIDPIDQKIYIVSKREDSVGLYSAPLSSKAGSIITLKKETTLFFKAPKGAKWITAGDISLDGKVVLIKSYIHIYYWDRRKGETLTQCLKRPYVGLPYKPEQQGEAVGLTHSGTQYYSIGEGKNTEVNFKTIK</sequence>
<organism evidence="2 3">
    <name type="scientific">Pedobacter cryophilus</name>
    <dbReference type="NCBI Taxonomy" id="2571271"/>
    <lineage>
        <taxon>Bacteria</taxon>
        <taxon>Pseudomonadati</taxon>
        <taxon>Bacteroidota</taxon>
        <taxon>Sphingobacteriia</taxon>
        <taxon>Sphingobacteriales</taxon>
        <taxon>Sphingobacteriaceae</taxon>
        <taxon>Pedobacter</taxon>
    </lineage>
</organism>
<protein>
    <submittedName>
        <fullName evidence="2">Uncharacterized protein</fullName>
    </submittedName>
</protein>
<dbReference type="EMBL" id="SWBP01000002">
    <property type="protein sequence ID" value="TKB98963.1"/>
    <property type="molecule type" value="Genomic_DNA"/>
</dbReference>
<dbReference type="SUPFAM" id="SSF75011">
    <property type="entry name" value="3-carboxy-cis,cis-mucoante lactonizing enzyme"/>
    <property type="match status" value="1"/>
</dbReference>
<dbReference type="Proteomes" id="UP000308181">
    <property type="component" value="Unassembled WGS sequence"/>
</dbReference>
<reference evidence="2 3" key="1">
    <citation type="submission" date="2019-04" db="EMBL/GenBank/DDBJ databases">
        <title>Pedobacter sp. AR-3-17 sp. nov., isolated from Arctic soil.</title>
        <authorList>
            <person name="Dahal R.H."/>
            <person name="Kim D.-U."/>
        </authorList>
    </citation>
    <scope>NUCLEOTIDE SEQUENCE [LARGE SCALE GENOMIC DNA]</scope>
    <source>
        <strain evidence="2 3">AR-3-17</strain>
    </source>
</reference>
<dbReference type="RefSeq" id="WP_136825776.1">
    <property type="nucleotide sequence ID" value="NZ_SWBP01000002.1"/>
</dbReference>
<evidence type="ECO:0000313" key="3">
    <source>
        <dbReference type="Proteomes" id="UP000308181"/>
    </source>
</evidence>
<evidence type="ECO:0000313" key="2">
    <source>
        <dbReference type="EMBL" id="TKB98963.1"/>
    </source>
</evidence>
<dbReference type="AlphaFoldDB" id="A0A4V5NZ94"/>
<keyword evidence="1" id="KW-0732">Signal</keyword>
<proteinExistence type="predicted"/>
<accession>A0A4V5NZ94</accession>